<evidence type="ECO:0000256" key="2">
    <source>
        <dbReference type="ARBA" id="ARBA00022448"/>
    </source>
</evidence>
<organism evidence="7 8">
    <name type="scientific">Aureimonas fodinaquatilis</name>
    <dbReference type="NCBI Taxonomy" id="2565783"/>
    <lineage>
        <taxon>Bacteria</taxon>
        <taxon>Pseudomonadati</taxon>
        <taxon>Pseudomonadota</taxon>
        <taxon>Alphaproteobacteria</taxon>
        <taxon>Hyphomicrobiales</taxon>
        <taxon>Aurantimonadaceae</taxon>
        <taxon>Aureimonas</taxon>
    </lineage>
</organism>
<evidence type="ECO:0000256" key="3">
    <source>
        <dbReference type="ARBA" id="ARBA00022475"/>
    </source>
</evidence>
<feature type="signal peptide" evidence="5">
    <location>
        <begin position="1"/>
        <end position="24"/>
    </location>
</feature>
<comment type="caution">
    <text evidence="7">The sequence shown here is derived from an EMBL/GenBank/DDBJ whole genome shotgun (WGS) entry which is preliminary data.</text>
</comment>
<dbReference type="OrthoDB" id="9787902at2"/>
<dbReference type="Gene3D" id="3.40.190.10">
    <property type="entry name" value="Periplasmic binding protein-like II"/>
    <property type="match status" value="1"/>
</dbReference>
<dbReference type="RefSeq" id="WP_149298534.1">
    <property type="nucleotide sequence ID" value="NZ_VTWH01000001.1"/>
</dbReference>
<dbReference type="PANTHER" id="PTHR47737:SF1">
    <property type="entry name" value="GLYCINE BETAINE_PROLINE BETAINE TRANSPORT SYSTEM PERMEASE PROTEIN PROW"/>
    <property type="match status" value="1"/>
</dbReference>
<dbReference type="PANTHER" id="PTHR47737">
    <property type="entry name" value="GLYCINE BETAINE/PROLINE BETAINE TRANSPORT SYSTEM PERMEASE PROTEIN PROW"/>
    <property type="match status" value="1"/>
</dbReference>
<name>A0A5B0E0D2_9HYPH</name>
<dbReference type="AlphaFoldDB" id="A0A5B0E0D2"/>
<dbReference type="EMBL" id="VTWH01000001">
    <property type="protein sequence ID" value="KAA0971575.1"/>
    <property type="molecule type" value="Genomic_DNA"/>
</dbReference>
<evidence type="ECO:0000313" key="8">
    <source>
        <dbReference type="Proteomes" id="UP000324738"/>
    </source>
</evidence>
<accession>A0A5B0E0D2</accession>
<dbReference type="CDD" id="cd13639">
    <property type="entry name" value="PBP2_OpuAC_like"/>
    <property type="match status" value="1"/>
</dbReference>
<comment type="subcellular location">
    <subcellularLocation>
        <location evidence="1">Cell membrane</location>
    </subcellularLocation>
</comment>
<dbReference type="GO" id="GO:0043190">
    <property type="term" value="C:ATP-binding cassette (ABC) transporter complex"/>
    <property type="evidence" value="ECO:0007669"/>
    <property type="project" value="InterPro"/>
</dbReference>
<evidence type="ECO:0000256" key="5">
    <source>
        <dbReference type="SAM" id="SignalP"/>
    </source>
</evidence>
<dbReference type="Pfam" id="PF04069">
    <property type="entry name" value="OpuAC"/>
    <property type="match status" value="1"/>
</dbReference>
<sequence>MNLLKKSVAALGLAIGLAAAPAVAEEEKTIKMGVMQWETMVMTSSITEDMLERHGFEVETVEFQEWGVAFAALGKGDIDIMVSHPDYAAADYWERNARRLEKLNVVSYGYNAGLIVPSYVTIDSIDELNDHKEQFGGRIIGVEPGSGMMRQSENVVREYGLDYEIVEGSGPVAVAALKSAIDRKEWIVSMYWTPSWVFQEFDIKFLKDPKSVQEPTETYVWLARQGFSAEHPKARESIASVFVPEPALTQMTGWVKDGASIEEAVTRWKEANANRLERQAVIGNN</sequence>
<feature type="domain" description="ABC-type glycine betaine transport system substrate-binding" evidence="6">
    <location>
        <begin position="28"/>
        <end position="268"/>
    </location>
</feature>
<keyword evidence="3" id="KW-1003">Cell membrane</keyword>
<evidence type="ECO:0000313" key="7">
    <source>
        <dbReference type="EMBL" id="KAA0971575.1"/>
    </source>
</evidence>
<dbReference type="Proteomes" id="UP000324738">
    <property type="component" value="Unassembled WGS sequence"/>
</dbReference>
<keyword evidence="8" id="KW-1185">Reference proteome</keyword>
<keyword evidence="2" id="KW-0813">Transport</keyword>
<reference evidence="7 8" key="1">
    <citation type="submission" date="2019-08" db="EMBL/GenBank/DDBJ databases">
        <title>Aureimonas fodiniaquatilis sp. nov., isolated from a coal mine wastewater.</title>
        <authorList>
            <person name="Kim W."/>
        </authorList>
    </citation>
    <scope>NUCLEOTIDE SEQUENCE [LARGE SCALE GENOMIC DNA]</scope>
    <source>
        <strain evidence="7 8">CAU 1482</strain>
    </source>
</reference>
<evidence type="ECO:0000256" key="4">
    <source>
        <dbReference type="ARBA" id="ARBA00023136"/>
    </source>
</evidence>
<proteinExistence type="predicted"/>
<dbReference type="GO" id="GO:0015871">
    <property type="term" value="P:choline transport"/>
    <property type="evidence" value="ECO:0007669"/>
    <property type="project" value="TreeGrafter"/>
</dbReference>
<evidence type="ECO:0000259" key="6">
    <source>
        <dbReference type="Pfam" id="PF04069"/>
    </source>
</evidence>
<keyword evidence="4" id="KW-0472">Membrane</keyword>
<keyword evidence="5" id="KW-0732">Signal</keyword>
<dbReference type="GO" id="GO:0005275">
    <property type="term" value="F:amine transmembrane transporter activity"/>
    <property type="evidence" value="ECO:0007669"/>
    <property type="project" value="TreeGrafter"/>
</dbReference>
<dbReference type="GO" id="GO:0031460">
    <property type="term" value="P:glycine betaine transport"/>
    <property type="evidence" value="ECO:0007669"/>
    <property type="project" value="TreeGrafter"/>
</dbReference>
<evidence type="ECO:0000256" key="1">
    <source>
        <dbReference type="ARBA" id="ARBA00004236"/>
    </source>
</evidence>
<dbReference type="InterPro" id="IPR007210">
    <property type="entry name" value="ABC_Gly_betaine_transp_sub-bd"/>
</dbReference>
<gene>
    <name evidence="7" type="ORF">FPY71_00070</name>
</gene>
<dbReference type="SUPFAM" id="SSF53850">
    <property type="entry name" value="Periplasmic binding protein-like II"/>
    <property type="match status" value="1"/>
</dbReference>
<dbReference type="GO" id="GO:0015226">
    <property type="term" value="F:carnitine transmembrane transporter activity"/>
    <property type="evidence" value="ECO:0007669"/>
    <property type="project" value="TreeGrafter"/>
</dbReference>
<feature type="chain" id="PRO_5022887083" evidence="5">
    <location>
        <begin position="25"/>
        <end position="285"/>
    </location>
</feature>
<dbReference type="Gene3D" id="3.40.190.100">
    <property type="entry name" value="Glycine betaine-binding periplasmic protein, domain 2"/>
    <property type="match status" value="1"/>
</dbReference>
<protein>
    <submittedName>
        <fullName evidence="7">Glycine betaine ABC transporter substrate-binding protein</fullName>
    </submittedName>
</protein>